<dbReference type="Proteomes" id="UP000838756">
    <property type="component" value="Unassembled WGS sequence"/>
</dbReference>
<dbReference type="Gene3D" id="3.30.710.10">
    <property type="entry name" value="Potassium Channel Kv1.1, Chain A"/>
    <property type="match status" value="1"/>
</dbReference>
<dbReference type="InterPro" id="IPR000210">
    <property type="entry name" value="BTB/POZ_dom"/>
</dbReference>
<keyword evidence="1" id="KW-0880">Kelch repeat</keyword>
<evidence type="ECO:0000259" key="4">
    <source>
        <dbReference type="PROSITE" id="PS50097"/>
    </source>
</evidence>
<accession>A0A8S4QPX5</accession>
<evidence type="ECO:0000313" key="5">
    <source>
        <dbReference type="EMBL" id="CAH2210838.1"/>
    </source>
</evidence>
<dbReference type="Pfam" id="PF00651">
    <property type="entry name" value="BTB"/>
    <property type="match status" value="1"/>
</dbReference>
<comment type="caution">
    <text evidence="5">The sequence shown here is derived from an EMBL/GenBank/DDBJ whole genome shotgun (WGS) entry which is preliminary data.</text>
</comment>
<dbReference type="PANTHER" id="PTHR24412">
    <property type="entry name" value="KELCH PROTEIN"/>
    <property type="match status" value="1"/>
</dbReference>
<dbReference type="EMBL" id="CAKXAJ010008404">
    <property type="protein sequence ID" value="CAH2210838.1"/>
    <property type="molecule type" value="Genomic_DNA"/>
</dbReference>
<dbReference type="InterPro" id="IPR011333">
    <property type="entry name" value="SKP1/BTB/POZ_sf"/>
</dbReference>
<feature type="domain" description="BTB" evidence="4">
    <location>
        <begin position="1"/>
        <end position="60"/>
    </location>
</feature>
<evidence type="ECO:0000313" key="6">
    <source>
        <dbReference type="Proteomes" id="UP000838756"/>
    </source>
</evidence>
<evidence type="ECO:0000256" key="1">
    <source>
        <dbReference type="ARBA" id="ARBA00022441"/>
    </source>
</evidence>
<dbReference type="SUPFAM" id="SSF54695">
    <property type="entry name" value="POZ domain"/>
    <property type="match status" value="1"/>
</dbReference>
<keyword evidence="6" id="KW-1185">Reference proteome</keyword>
<evidence type="ECO:0000256" key="2">
    <source>
        <dbReference type="ARBA" id="ARBA00022737"/>
    </source>
</evidence>
<dbReference type="PANTHER" id="PTHR24412:SF441">
    <property type="entry name" value="KELCH-LIKE PROTEIN 28"/>
    <property type="match status" value="1"/>
</dbReference>
<keyword evidence="3" id="KW-0009">Actin-binding</keyword>
<proteinExistence type="predicted"/>
<gene>
    <name evidence="5" type="primary">jg23188</name>
    <name evidence="5" type="ORF">PAEG_LOCUS2696</name>
</gene>
<reference evidence="5" key="1">
    <citation type="submission" date="2022-03" db="EMBL/GenBank/DDBJ databases">
        <authorList>
            <person name="Lindestad O."/>
        </authorList>
    </citation>
    <scope>NUCLEOTIDE SEQUENCE</scope>
</reference>
<sequence length="103" mass="11463">AAAPVAAHRAVLAASSPYFRAMFTQFDERTQPTITIQDVEPQALEAIIDYVYDPDSLVITEDNVQVGYCWFGTVLFVLALTSVAKATNVELNRWHLNAKPNKH</sequence>
<keyword evidence="2" id="KW-0677">Repeat</keyword>
<feature type="non-terminal residue" evidence="5">
    <location>
        <position position="1"/>
    </location>
</feature>
<evidence type="ECO:0000256" key="3">
    <source>
        <dbReference type="ARBA" id="ARBA00023203"/>
    </source>
</evidence>
<organism evidence="5 6">
    <name type="scientific">Pararge aegeria aegeria</name>
    <dbReference type="NCBI Taxonomy" id="348720"/>
    <lineage>
        <taxon>Eukaryota</taxon>
        <taxon>Metazoa</taxon>
        <taxon>Ecdysozoa</taxon>
        <taxon>Arthropoda</taxon>
        <taxon>Hexapoda</taxon>
        <taxon>Insecta</taxon>
        <taxon>Pterygota</taxon>
        <taxon>Neoptera</taxon>
        <taxon>Endopterygota</taxon>
        <taxon>Lepidoptera</taxon>
        <taxon>Glossata</taxon>
        <taxon>Ditrysia</taxon>
        <taxon>Papilionoidea</taxon>
        <taxon>Nymphalidae</taxon>
        <taxon>Satyrinae</taxon>
        <taxon>Satyrini</taxon>
        <taxon>Parargina</taxon>
        <taxon>Pararge</taxon>
    </lineage>
</organism>
<dbReference type="OrthoDB" id="45365at2759"/>
<protein>
    <submittedName>
        <fullName evidence="5">Jg23188 protein</fullName>
    </submittedName>
</protein>
<dbReference type="PROSITE" id="PS50097">
    <property type="entry name" value="BTB"/>
    <property type="match status" value="1"/>
</dbReference>
<name>A0A8S4QPX5_9NEOP</name>
<dbReference type="SMART" id="SM00225">
    <property type="entry name" value="BTB"/>
    <property type="match status" value="1"/>
</dbReference>
<dbReference type="AlphaFoldDB" id="A0A8S4QPX5"/>